<dbReference type="GO" id="GO:0004725">
    <property type="term" value="F:protein tyrosine phosphatase activity"/>
    <property type="evidence" value="ECO:0007669"/>
    <property type="project" value="UniProtKB-EC"/>
</dbReference>
<dbReference type="Gene3D" id="3.90.190.10">
    <property type="entry name" value="Protein tyrosine phosphatase superfamily"/>
    <property type="match status" value="1"/>
</dbReference>
<dbReference type="AlphaFoldDB" id="A0A2G9QEM7"/>
<keyword evidence="2" id="KW-0904">Protein phosphatase</keyword>
<dbReference type="InterPro" id="IPR000242">
    <property type="entry name" value="PTP_cat"/>
</dbReference>
<sequence length="117" mass="12689">FQSIPRVFSKFAIKEARKPCNQTKNRYIDILPYDDNRVVLSEIHGEPGSDYINASYVNGFKEPRKYIAAQGGAGSRVGLLEAAPPPAAATCQGKSRAFASLPGRTGSGSRDPIGREY</sequence>
<gene>
    <name evidence="5" type="ORF">AB205_0026780</name>
</gene>
<keyword evidence="6" id="KW-1185">Reference proteome</keyword>
<dbReference type="SUPFAM" id="SSF52799">
    <property type="entry name" value="(Phosphotyrosine protein) phosphatases II"/>
    <property type="match status" value="1"/>
</dbReference>
<dbReference type="PANTHER" id="PTHR19134">
    <property type="entry name" value="RECEPTOR-TYPE TYROSINE-PROTEIN PHOSPHATASE"/>
    <property type="match status" value="1"/>
</dbReference>
<dbReference type="OrthoDB" id="6058203at2759"/>
<dbReference type="InterPro" id="IPR050348">
    <property type="entry name" value="Protein-Tyr_Phosphatase"/>
</dbReference>
<feature type="non-terminal residue" evidence="5">
    <location>
        <position position="1"/>
    </location>
</feature>
<dbReference type="Proteomes" id="UP000228934">
    <property type="component" value="Unassembled WGS sequence"/>
</dbReference>
<dbReference type="InterPro" id="IPR029021">
    <property type="entry name" value="Prot-tyrosine_phosphatase-like"/>
</dbReference>
<evidence type="ECO:0000256" key="3">
    <source>
        <dbReference type="SAM" id="MobiDB-lite"/>
    </source>
</evidence>
<evidence type="ECO:0000259" key="4">
    <source>
        <dbReference type="PROSITE" id="PS50055"/>
    </source>
</evidence>
<dbReference type="PROSITE" id="PS50055">
    <property type="entry name" value="TYR_PHOSPHATASE_PTP"/>
    <property type="match status" value="1"/>
</dbReference>
<dbReference type="PANTHER" id="PTHR19134:SF539">
    <property type="entry name" value="RECEPTOR-TYPE TYROSINE-PROTEIN PHOSPHATASE C"/>
    <property type="match status" value="1"/>
</dbReference>
<evidence type="ECO:0000256" key="2">
    <source>
        <dbReference type="ARBA" id="ARBA00022912"/>
    </source>
</evidence>
<dbReference type="Pfam" id="PF00102">
    <property type="entry name" value="Y_phosphatase"/>
    <property type="match status" value="1"/>
</dbReference>
<feature type="region of interest" description="Disordered" evidence="3">
    <location>
        <begin position="93"/>
        <end position="117"/>
    </location>
</feature>
<protein>
    <recommendedName>
        <fullName evidence="1">protein-tyrosine-phosphatase</fullName>
        <ecNumber evidence="1">3.1.3.48</ecNumber>
    </recommendedName>
</protein>
<dbReference type="EC" id="3.1.3.48" evidence="1"/>
<evidence type="ECO:0000313" key="5">
    <source>
        <dbReference type="EMBL" id="PIO14058.1"/>
    </source>
</evidence>
<keyword evidence="2" id="KW-0378">Hydrolase</keyword>
<reference evidence="6" key="1">
    <citation type="journal article" date="2017" name="Nat. Commun.">
        <title>The North American bullfrog draft genome provides insight into hormonal regulation of long noncoding RNA.</title>
        <authorList>
            <person name="Hammond S.A."/>
            <person name="Warren R.L."/>
            <person name="Vandervalk B.P."/>
            <person name="Kucuk E."/>
            <person name="Khan H."/>
            <person name="Gibb E.A."/>
            <person name="Pandoh P."/>
            <person name="Kirk H."/>
            <person name="Zhao Y."/>
            <person name="Jones M."/>
            <person name="Mungall A.J."/>
            <person name="Coope R."/>
            <person name="Pleasance S."/>
            <person name="Moore R.A."/>
            <person name="Holt R.A."/>
            <person name="Round J.M."/>
            <person name="Ohora S."/>
            <person name="Walle B.V."/>
            <person name="Veldhoen N."/>
            <person name="Helbing C.C."/>
            <person name="Birol I."/>
        </authorList>
    </citation>
    <scope>NUCLEOTIDE SEQUENCE [LARGE SCALE GENOMIC DNA]</scope>
</reference>
<accession>A0A2G9QEM7</accession>
<evidence type="ECO:0000256" key="1">
    <source>
        <dbReference type="ARBA" id="ARBA00013064"/>
    </source>
</evidence>
<dbReference type="EMBL" id="KZ011329">
    <property type="protein sequence ID" value="PIO14058.1"/>
    <property type="molecule type" value="Genomic_DNA"/>
</dbReference>
<proteinExistence type="predicted"/>
<name>A0A2G9QEM7_AQUCT</name>
<feature type="domain" description="Tyrosine-protein phosphatase" evidence="4">
    <location>
        <begin position="1"/>
        <end position="71"/>
    </location>
</feature>
<organism evidence="5 6">
    <name type="scientific">Aquarana catesbeiana</name>
    <name type="common">American bullfrog</name>
    <name type="synonym">Rana catesbeiana</name>
    <dbReference type="NCBI Taxonomy" id="8400"/>
    <lineage>
        <taxon>Eukaryota</taxon>
        <taxon>Metazoa</taxon>
        <taxon>Chordata</taxon>
        <taxon>Craniata</taxon>
        <taxon>Vertebrata</taxon>
        <taxon>Euteleostomi</taxon>
        <taxon>Amphibia</taxon>
        <taxon>Batrachia</taxon>
        <taxon>Anura</taxon>
        <taxon>Neobatrachia</taxon>
        <taxon>Ranoidea</taxon>
        <taxon>Ranidae</taxon>
        <taxon>Aquarana</taxon>
    </lineage>
</organism>
<evidence type="ECO:0000313" key="6">
    <source>
        <dbReference type="Proteomes" id="UP000228934"/>
    </source>
</evidence>